<name>A0A4P7QII8_9CORY</name>
<keyword evidence="3" id="KW-1185">Reference proteome</keyword>
<feature type="region of interest" description="Disordered" evidence="1">
    <location>
        <begin position="62"/>
        <end position="81"/>
    </location>
</feature>
<dbReference type="KEGG" id="cee:CENDO_06765"/>
<evidence type="ECO:0000313" key="2">
    <source>
        <dbReference type="EMBL" id="QCB28627.1"/>
    </source>
</evidence>
<protein>
    <submittedName>
        <fullName evidence="2">Uncharacterized protein</fullName>
    </submittedName>
</protein>
<feature type="compositionally biased region" description="Basic residues" evidence="1">
    <location>
        <begin position="66"/>
        <end position="81"/>
    </location>
</feature>
<dbReference type="AlphaFoldDB" id="A0A4P7QII8"/>
<organism evidence="2 3">
    <name type="scientific">Corynebacterium endometrii</name>
    <dbReference type="NCBI Taxonomy" id="2488819"/>
    <lineage>
        <taxon>Bacteria</taxon>
        <taxon>Bacillati</taxon>
        <taxon>Actinomycetota</taxon>
        <taxon>Actinomycetes</taxon>
        <taxon>Mycobacteriales</taxon>
        <taxon>Corynebacteriaceae</taxon>
        <taxon>Corynebacterium</taxon>
    </lineage>
</organism>
<gene>
    <name evidence="2" type="ORF">CENDO_06765</name>
</gene>
<accession>A0A4P7QII8</accession>
<proteinExistence type="predicted"/>
<sequence length="81" mass="9266">MAHPFRVFCLVVYFRGTPGYWARLATCEPRTLNWFVFGRALLDVAAGGLAFLPACARLRVNGSRSRLSRTRSRQSRRSHRP</sequence>
<evidence type="ECO:0000313" key="3">
    <source>
        <dbReference type="Proteomes" id="UP000296352"/>
    </source>
</evidence>
<dbReference type="EMBL" id="CP039247">
    <property type="protein sequence ID" value="QCB28627.1"/>
    <property type="molecule type" value="Genomic_DNA"/>
</dbReference>
<evidence type="ECO:0000256" key="1">
    <source>
        <dbReference type="SAM" id="MobiDB-lite"/>
    </source>
</evidence>
<reference evidence="2 3" key="1">
    <citation type="submission" date="2019-04" db="EMBL/GenBank/DDBJ databases">
        <title>Corynebacterium endometrii sp. nov., isolated from the uterus of a cow with endometritis.</title>
        <authorList>
            <person name="Ballas P."/>
            <person name="Ruckert C."/>
            <person name="Wagener K."/>
            <person name="Drillich M."/>
            <person name="Kaempfer P."/>
            <person name="Busse H.-J."/>
            <person name="Ehling-Schulz M."/>
        </authorList>
    </citation>
    <scope>NUCLEOTIDE SEQUENCE [LARGE SCALE GENOMIC DNA]</scope>
    <source>
        <strain evidence="2 3">LMM-1653</strain>
    </source>
</reference>
<dbReference type="Proteomes" id="UP000296352">
    <property type="component" value="Chromosome"/>
</dbReference>